<dbReference type="InterPro" id="IPR050712">
    <property type="entry name" value="NAD(P)H-dep_reductase"/>
</dbReference>
<dbReference type="Gene3D" id="3.40.50.360">
    <property type="match status" value="1"/>
</dbReference>
<name>A0A382XT87_9ZZZZ</name>
<dbReference type="AlphaFoldDB" id="A0A382XT87"/>
<reference evidence="2" key="1">
    <citation type="submission" date="2018-05" db="EMBL/GenBank/DDBJ databases">
        <authorList>
            <person name="Lanie J.A."/>
            <person name="Ng W.-L."/>
            <person name="Kazmierczak K.M."/>
            <person name="Andrzejewski T.M."/>
            <person name="Davidsen T.M."/>
            <person name="Wayne K.J."/>
            <person name="Tettelin H."/>
            <person name="Glass J.I."/>
            <person name="Rusch D."/>
            <person name="Podicherti R."/>
            <person name="Tsui H.-C.T."/>
            <person name="Winkler M.E."/>
        </authorList>
    </citation>
    <scope>NUCLEOTIDE SEQUENCE</scope>
</reference>
<sequence length="191" mass="21748">MSLKISIIYGSTRDGRLGIRFAKYLTKEFKNKGNNVILIDPLDIGLQTLTKRYMDYDEGSAPKSLENIHKQLDSSDAFVIVSAEYNHFIPPALVNLLNHFYPEYQRKPSAVATYSVSSFGGVRVSSPLRSFLAQLGMPPISSMIHAPFVNKNFNEEGERIANDKDERHKEFIKFSEELEWYANALKVARRV</sequence>
<dbReference type="Pfam" id="PF03358">
    <property type="entry name" value="FMN_red"/>
    <property type="match status" value="1"/>
</dbReference>
<dbReference type="PANTHER" id="PTHR30543">
    <property type="entry name" value="CHROMATE REDUCTASE"/>
    <property type="match status" value="1"/>
</dbReference>
<dbReference type="GO" id="GO:0016491">
    <property type="term" value="F:oxidoreductase activity"/>
    <property type="evidence" value="ECO:0007669"/>
    <property type="project" value="InterPro"/>
</dbReference>
<dbReference type="InterPro" id="IPR005025">
    <property type="entry name" value="FMN_Rdtase-like_dom"/>
</dbReference>
<dbReference type="SUPFAM" id="SSF52218">
    <property type="entry name" value="Flavoproteins"/>
    <property type="match status" value="1"/>
</dbReference>
<evidence type="ECO:0000259" key="1">
    <source>
        <dbReference type="Pfam" id="PF03358"/>
    </source>
</evidence>
<dbReference type="EMBL" id="UINC01170036">
    <property type="protein sequence ID" value="SVD73875.1"/>
    <property type="molecule type" value="Genomic_DNA"/>
</dbReference>
<gene>
    <name evidence="2" type="ORF">METZ01_LOCUS426729</name>
</gene>
<protein>
    <recommendedName>
        <fullName evidence="1">NADPH-dependent FMN reductase-like domain-containing protein</fullName>
    </recommendedName>
</protein>
<dbReference type="GO" id="GO:0010181">
    <property type="term" value="F:FMN binding"/>
    <property type="evidence" value="ECO:0007669"/>
    <property type="project" value="TreeGrafter"/>
</dbReference>
<dbReference type="InterPro" id="IPR029039">
    <property type="entry name" value="Flavoprotein-like_sf"/>
</dbReference>
<dbReference type="GO" id="GO:0005829">
    <property type="term" value="C:cytosol"/>
    <property type="evidence" value="ECO:0007669"/>
    <property type="project" value="TreeGrafter"/>
</dbReference>
<evidence type="ECO:0000313" key="2">
    <source>
        <dbReference type="EMBL" id="SVD73875.1"/>
    </source>
</evidence>
<organism evidence="2">
    <name type="scientific">marine metagenome</name>
    <dbReference type="NCBI Taxonomy" id="408172"/>
    <lineage>
        <taxon>unclassified sequences</taxon>
        <taxon>metagenomes</taxon>
        <taxon>ecological metagenomes</taxon>
    </lineage>
</organism>
<feature type="domain" description="NADPH-dependent FMN reductase-like" evidence="1">
    <location>
        <begin position="4"/>
        <end position="142"/>
    </location>
</feature>
<proteinExistence type="predicted"/>
<dbReference type="PANTHER" id="PTHR30543:SF21">
    <property type="entry name" value="NAD(P)H-DEPENDENT FMN REDUCTASE LOT6"/>
    <property type="match status" value="1"/>
</dbReference>
<accession>A0A382XT87</accession>